<dbReference type="RefSeq" id="WP_151692675.1">
    <property type="nucleotide sequence ID" value="NZ_BMGX01000002.1"/>
</dbReference>
<dbReference type="Proteomes" id="UP000484164">
    <property type="component" value="Unassembled WGS sequence"/>
</dbReference>
<gene>
    <name evidence="3" type="ORF">F8C82_06175</name>
</gene>
<keyword evidence="2" id="KW-0812">Transmembrane</keyword>
<evidence type="ECO:0000313" key="3">
    <source>
        <dbReference type="EMBL" id="KAB2817987.1"/>
    </source>
</evidence>
<protein>
    <submittedName>
        <fullName evidence="3">Uncharacterized protein</fullName>
    </submittedName>
</protein>
<name>A0A6L3ZJI7_9FLAO</name>
<evidence type="ECO:0000256" key="1">
    <source>
        <dbReference type="SAM" id="MobiDB-lite"/>
    </source>
</evidence>
<keyword evidence="4" id="KW-1185">Reference proteome</keyword>
<evidence type="ECO:0000256" key="2">
    <source>
        <dbReference type="SAM" id="Phobius"/>
    </source>
</evidence>
<keyword evidence="2" id="KW-0472">Membrane</keyword>
<dbReference type="AlphaFoldDB" id="A0A6L3ZJI7"/>
<feature type="transmembrane region" description="Helical" evidence="2">
    <location>
        <begin position="96"/>
        <end position="113"/>
    </location>
</feature>
<feature type="compositionally biased region" description="Basic and acidic residues" evidence="1">
    <location>
        <begin position="192"/>
        <end position="213"/>
    </location>
</feature>
<organism evidence="3 4">
    <name type="scientific">Phaeocystidibacter marisrubri</name>
    <dbReference type="NCBI Taxonomy" id="1577780"/>
    <lineage>
        <taxon>Bacteria</taxon>
        <taxon>Pseudomonadati</taxon>
        <taxon>Bacteroidota</taxon>
        <taxon>Flavobacteriia</taxon>
        <taxon>Flavobacteriales</taxon>
        <taxon>Phaeocystidibacteraceae</taxon>
        <taxon>Phaeocystidibacter</taxon>
    </lineage>
</organism>
<proteinExistence type="predicted"/>
<reference evidence="3 4" key="1">
    <citation type="submission" date="2019-10" db="EMBL/GenBank/DDBJ databases">
        <title>Genome sequence of Phaeocystidibacter marisrubri JCM30614 (type strain).</title>
        <authorList>
            <person name="Bowman J.P."/>
        </authorList>
    </citation>
    <scope>NUCLEOTIDE SEQUENCE [LARGE SCALE GENOMIC DNA]</scope>
    <source>
        <strain evidence="3 4">JCM 30614</strain>
    </source>
</reference>
<accession>A0A6L3ZJI7</accession>
<feature type="compositionally biased region" description="Basic and acidic residues" evidence="1">
    <location>
        <begin position="219"/>
        <end position="251"/>
    </location>
</feature>
<keyword evidence="2" id="KW-1133">Transmembrane helix</keyword>
<comment type="caution">
    <text evidence="3">The sequence shown here is derived from an EMBL/GenBank/DDBJ whole genome shotgun (WGS) entry which is preliminary data.</text>
</comment>
<feature type="transmembrane region" description="Helical" evidence="2">
    <location>
        <begin position="119"/>
        <end position="141"/>
    </location>
</feature>
<sequence length="251" mass="28619">MILSKKYTATSSLSVEDIHQLIAANTTEMTDLEIALNTDNLEKMFMGTYTFNSFKITMPSVNKKKKKAHPQIKGNVYSYNGITYVDLHYKASPFTLLFYSVFLIFVLFFASRFNGFTGVFAFFFLSGFTISKLSIGGTYYADRYKLHELLLLNEVGNKPTASKTAPTASMKPDVELLKTDTHPAASASTSTIREEKSRKSEEQKPRSAEKEYHSPAIEKPQKEDRLSPSRKEENPRRTSQERTGRYNRNER</sequence>
<evidence type="ECO:0000313" key="4">
    <source>
        <dbReference type="Proteomes" id="UP000484164"/>
    </source>
</evidence>
<feature type="region of interest" description="Disordered" evidence="1">
    <location>
        <begin position="179"/>
        <end position="251"/>
    </location>
</feature>
<dbReference type="EMBL" id="WBVQ01000001">
    <property type="protein sequence ID" value="KAB2817987.1"/>
    <property type="molecule type" value="Genomic_DNA"/>
</dbReference>